<reference evidence="3" key="1">
    <citation type="journal article" date="2020" name="Stud. Mycol.">
        <title>101 Dothideomycetes genomes: a test case for predicting lifestyles and emergence of pathogens.</title>
        <authorList>
            <person name="Haridas S."/>
            <person name="Albert R."/>
            <person name="Binder M."/>
            <person name="Bloem J."/>
            <person name="Labutti K."/>
            <person name="Salamov A."/>
            <person name="Andreopoulos B."/>
            <person name="Baker S."/>
            <person name="Barry K."/>
            <person name="Bills G."/>
            <person name="Bluhm B."/>
            <person name="Cannon C."/>
            <person name="Castanera R."/>
            <person name="Culley D."/>
            <person name="Daum C."/>
            <person name="Ezra D."/>
            <person name="Gonzalez J."/>
            <person name="Henrissat B."/>
            <person name="Kuo A."/>
            <person name="Liang C."/>
            <person name="Lipzen A."/>
            <person name="Lutzoni F."/>
            <person name="Magnuson J."/>
            <person name="Mondo S."/>
            <person name="Nolan M."/>
            <person name="Ohm R."/>
            <person name="Pangilinan J."/>
            <person name="Park H.-J."/>
            <person name="Ramirez L."/>
            <person name="Alfaro M."/>
            <person name="Sun H."/>
            <person name="Tritt A."/>
            <person name="Yoshinaga Y."/>
            <person name="Zwiers L.-H."/>
            <person name="Turgeon B."/>
            <person name="Goodwin S."/>
            <person name="Spatafora J."/>
            <person name="Crous P."/>
            <person name="Grigoriev I."/>
        </authorList>
    </citation>
    <scope>NUCLEOTIDE SEQUENCE</scope>
    <source>
        <strain evidence="3">CBS 121410</strain>
    </source>
</reference>
<evidence type="ECO:0000313" key="4">
    <source>
        <dbReference type="Proteomes" id="UP000799776"/>
    </source>
</evidence>
<keyword evidence="1" id="KW-0175">Coiled coil</keyword>
<comment type="caution">
    <text evidence="3">The sequence shown here is derived from an EMBL/GenBank/DDBJ whole genome shotgun (WGS) entry which is preliminary data.</text>
</comment>
<feature type="coiled-coil region" evidence="1">
    <location>
        <begin position="279"/>
        <end position="306"/>
    </location>
</feature>
<evidence type="ECO:0000256" key="1">
    <source>
        <dbReference type="SAM" id="Coils"/>
    </source>
</evidence>
<sequence length="326" mass="36541">MSGPSNRETMSKLVNPHPVAPEGAERMRTLELVQSISRRTSNLMAQKADDLALQLSRHQAIDRVQKLSHQASSDSHRLLREALVKEQSAKIRCEALLHEVKMLKHTETTLTTNLEIANDRYTAKEKAFDAVQASLITRITAFQDLEKTRSELAGCQDALKILRTTHDQLQNSADQLKDTLEKEKNDSTRASKQNEDLKLKISMLETKNADLSESLRLANSHLKLETKYREDCESKVSELNTMLDSKTKALDILEAGRVAFDEKVADAVESGLRLKSTELDASKESVLQLEEQIKQLKSHIAKLEEESGGLTASKARIPAERDGYRA</sequence>
<dbReference type="AlphaFoldDB" id="A0A9P4LWG5"/>
<keyword evidence="4" id="KW-1185">Reference proteome</keyword>
<feature type="coiled-coil region" evidence="1">
    <location>
        <begin position="159"/>
        <end position="214"/>
    </location>
</feature>
<evidence type="ECO:0000313" key="3">
    <source>
        <dbReference type="EMBL" id="KAF2087032.1"/>
    </source>
</evidence>
<dbReference type="SUPFAM" id="SSF57997">
    <property type="entry name" value="Tropomyosin"/>
    <property type="match status" value="1"/>
</dbReference>
<gene>
    <name evidence="3" type="ORF">K490DRAFT_65900</name>
</gene>
<evidence type="ECO:0000256" key="2">
    <source>
        <dbReference type="SAM" id="MobiDB-lite"/>
    </source>
</evidence>
<dbReference type="Proteomes" id="UP000799776">
    <property type="component" value="Unassembled WGS sequence"/>
</dbReference>
<feature type="region of interest" description="Disordered" evidence="2">
    <location>
        <begin position="1"/>
        <end position="21"/>
    </location>
</feature>
<feature type="region of interest" description="Disordered" evidence="2">
    <location>
        <begin position="307"/>
        <end position="326"/>
    </location>
</feature>
<dbReference type="EMBL" id="ML978721">
    <property type="protein sequence ID" value="KAF2087032.1"/>
    <property type="molecule type" value="Genomic_DNA"/>
</dbReference>
<accession>A0A9P4LWG5</accession>
<proteinExistence type="predicted"/>
<protein>
    <submittedName>
        <fullName evidence="3">Uncharacterized protein</fullName>
    </submittedName>
</protein>
<organism evidence="3 4">
    <name type="scientific">Saccharata proteae CBS 121410</name>
    <dbReference type="NCBI Taxonomy" id="1314787"/>
    <lineage>
        <taxon>Eukaryota</taxon>
        <taxon>Fungi</taxon>
        <taxon>Dikarya</taxon>
        <taxon>Ascomycota</taxon>
        <taxon>Pezizomycotina</taxon>
        <taxon>Dothideomycetes</taxon>
        <taxon>Dothideomycetes incertae sedis</taxon>
        <taxon>Botryosphaeriales</taxon>
        <taxon>Saccharataceae</taxon>
        <taxon>Saccharata</taxon>
    </lineage>
</organism>
<feature type="compositionally biased region" description="Basic and acidic residues" evidence="2">
    <location>
        <begin position="317"/>
        <end position="326"/>
    </location>
</feature>
<name>A0A9P4LWG5_9PEZI</name>